<dbReference type="InterPro" id="IPR011728">
    <property type="entry name" value="PhaP_Bmeg"/>
</dbReference>
<proteinExistence type="predicted"/>
<dbReference type="AlphaFoldDB" id="A0AA95MTR4"/>
<reference evidence="1" key="1">
    <citation type="submission" date="2023-05" db="EMBL/GenBank/DDBJ databases">
        <title>Comparative genomics of Bacillaceae isolates and their secondary metabolite potential.</title>
        <authorList>
            <person name="Song L."/>
            <person name="Nielsen L.J."/>
            <person name="Mohite O."/>
            <person name="Xu X."/>
            <person name="Weber T."/>
            <person name="Kovacs A.T."/>
        </authorList>
    </citation>
    <scope>NUCLEOTIDE SEQUENCE</scope>
    <source>
        <strain evidence="1">XLM17</strain>
    </source>
</reference>
<dbReference type="KEGG" id="nnv:QNH39_08470"/>
<dbReference type="EMBL" id="CP126114">
    <property type="protein sequence ID" value="WHY87850.1"/>
    <property type="molecule type" value="Genomic_DNA"/>
</dbReference>
<evidence type="ECO:0000313" key="1">
    <source>
        <dbReference type="EMBL" id="WHY87850.1"/>
    </source>
</evidence>
<accession>A0AA95MTR4</accession>
<evidence type="ECO:0000313" key="2">
    <source>
        <dbReference type="Proteomes" id="UP001178288"/>
    </source>
</evidence>
<protein>
    <submittedName>
        <fullName evidence="1">Uncharacterized protein</fullName>
    </submittedName>
</protein>
<keyword evidence="2" id="KW-1185">Reference proteome</keyword>
<sequence>MAQKKMETAPAADEKVIPAAVEPIAAGSFVNTFWDQFEQSRERALKIRENREEAYINALREVIKFNKQYRKSIGKLYEQTKKTNKDMVTELMNQFNGGKEDLIEEDIPVNDREELKQQLKEVSGQLEKLALTPIKSIFHIVDQLEDNIERNAESSAAYARERRNAWFLVRKEYVKLARNTHLNLVDRGRKSFKELIKTQ</sequence>
<name>A0AA95MTR4_9BACI</name>
<dbReference type="Pfam" id="PF09602">
    <property type="entry name" value="PhaP_Bmeg"/>
    <property type="match status" value="1"/>
</dbReference>
<gene>
    <name evidence="1" type="ORF">QNH39_08470</name>
</gene>
<organism evidence="1 2">
    <name type="scientific">Neobacillus novalis</name>
    <dbReference type="NCBI Taxonomy" id="220687"/>
    <lineage>
        <taxon>Bacteria</taxon>
        <taxon>Bacillati</taxon>
        <taxon>Bacillota</taxon>
        <taxon>Bacilli</taxon>
        <taxon>Bacillales</taxon>
        <taxon>Bacillaceae</taxon>
        <taxon>Neobacillus</taxon>
    </lineage>
</organism>
<dbReference type="RefSeq" id="WP_066084694.1">
    <property type="nucleotide sequence ID" value="NZ_CP126114.1"/>
</dbReference>
<dbReference type="Proteomes" id="UP001178288">
    <property type="component" value="Chromosome"/>
</dbReference>